<evidence type="ECO:0000313" key="4">
    <source>
        <dbReference type="Proteomes" id="UP000050795"/>
    </source>
</evidence>
<dbReference type="InterPro" id="IPR027486">
    <property type="entry name" value="Ribosomal_uS10_dom"/>
</dbReference>
<dbReference type="SUPFAM" id="SSF54999">
    <property type="entry name" value="Ribosomal protein S10"/>
    <property type="match status" value="1"/>
</dbReference>
<protein>
    <recommendedName>
        <fullName evidence="3">Small ribosomal subunit protein uS10 domain-containing protein</fullName>
    </recommendedName>
</protein>
<reference evidence="5" key="2">
    <citation type="submission" date="2023-11" db="UniProtKB">
        <authorList>
            <consortium name="WormBaseParasite"/>
        </authorList>
    </citation>
    <scope>IDENTIFICATION</scope>
</reference>
<dbReference type="PANTHER" id="PTHR13473">
    <property type="entry name" value="MITOCHONDRIAL RIBOSOMAL PROTEIN L48"/>
    <property type="match status" value="1"/>
</dbReference>
<evidence type="ECO:0000256" key="1">
    <source>
        <dbReference type="ARBA" id="ARBA00022980"/>
    </source>
</evidence>
<dbReference type="InterPro" id="IPR027487">
    <property type="entry name" value="Ribosomal_mL48"/>
</dbReference>
<dbReference type="WBParaSite" id="TREG1_53700.3">
    <property type="protein sequence ID" value="TREG1_53700.3"/>
    <property type="gene ID" value="TREG1_53700"/>
</dbReference>
<organism evidence="4 5">
    <name type="scientific">Trichobilharzia regenti</name>
    <name type="common">Nasal bird schistosome</name>
    <dbReference type="NCBI Taxonomy" id="157069"/>
    <lineage>
        <taxon>Eukaryota</taxon>
        <taxon>Metazoa</taxon>
        <taxon>Spiralia</taxon>
        <taxon>Lophotrochozoa</taxon>
        <taxon>Platyhelminthes</taxon>
        <taxon>Trematoda</taxon>
        <taxon>Digenea</taxon>
        <taxon>Strigeidida</taxon>
        <taxon>Schistosomatoidea</taxon>
        <taxon>Schistosomatidae</taxon>
        <taxon>Trichobilharzia</taxon>
    </lineage>
</organism>
<evidence type="ECO:0000313" key="5">
    <source>
        <dbReference type="WBParaSite" id="TREG1_53700.3"/>
    </source>
</evidence>
<dbReference type="Gene3D" id="3.30.70.600">
    <property type="entry name" value="Ribosomal protein S10 domain"/>
    <property type="match status" value="1"/>
</dbReference>
<proteinExistence type="predicted"/>
<dbReference type="AlphaFoldDB" id="A0AA85JVH2"/>
<dbReference type="SMART" id="SM01403">
    <property type="entry name" value="Ribosomal_S10"/>
    <property type="match status" value="1"/>
</dbReference>
<reference evidence="4" key="1">
    <citation type="submission" date="2022-06" db="EMBL/GenBank/DDBJ databases">
        <authorList>
            <person name="Berger JAMES D."/>
            <person name="Berger JAMES D."/>
        </authorList>
    </citation>
    <scope>NUCLEOTIDE SEQUENCE [LARGE SCALE GENOMIC DNA]</scope>
</reference>
<dbReference type="GO" id="GO:0005761">
    <property type="term" value="C:mitochondrial ribosome"/>
    <property type="evidence" value="ECO:0007669"/>
    <property type="project" value="InterPro"/>
</dbReference>
<dbReference type="Pfam" id="PF00338">
    <property type="entry name" value="Ribosomal_S10"/>
    <property type="match status" value="1"/>
</dbReference>
<feature type="domain" description="Small ribosomal subunit protein uS10" evidence="3">
    <location>
        <begin position="40"/>
        <end position="134"/>
    </location>
</feature>
<keyword evidence="4" id="KW-1185">Reference proteome</keyword>
<name>A0AA85JVH2_TRIRE</name>
<dbReference type="GO" id="GO:1990904">
    <property type="term" value="C:ribonucleoprotein complex"/>
    <property type="evidence" value="ECO:0007669"/>
    <property type="project" value="UniProtKB-KW"/>
</dbReference>
<dbReference type="Proteomes" id="UP000050795">
    <property type="component" value="Unassembled WGS sequence"/>
</dbReference>
<keyword evidence="2" id="KW-0687">Ribonucleoprotein</keyword>
<evidence type="ECO:0000256" key="2">
    <source>
        <dbReference type="ARBA" id="ARBA00023274"/>
    </source>
</evidence>
<dbReference type="InterPro" id="IPR036838">
    <property type="entry name" value="Ribosomal_uS10_dom_sf"/>
</dbReference>
<accession>A0AA85JVH2</accession>
<evidence type="ECO:0000259" key="3">
    <source>
        <dbReference type="SMART" id="SM01403"/>
    </source>
</evidence>
<keyword evidence="1" id="KW-0689">Ribosomal protein</keyword>
<sequence length="163" mass="19149">MSQLRSTYKNRCRSYGIKPRNFDPPYLSVKPPIHVYQGVQFDISGHDYAQLEKFTSYIHKFFNNHGFEVENFPLPPKKKAYRLYHTNSTKIQSEFEISEFRRIYRISGLKAVHLPILLDLIYQNLPAGIKISVGKTDKTLDEDRFVPQLEREALEKELSKLKV</sequence>
<dbReference type="PANTHER" id="PTHR13473:SF0">
    <property type="entry name" value="LARGE RIBOSOMAL SUBUNIT PROTEIN ML48"/>
    <property type="match status" value="1"/>
</dbReference>